<sequence>MSTTALMVLTTCPDKTMADAIAKRLIETGLAACVQLGQSVESYYAWQGEVCQSVEVPLQIKCLAVHYHAIEQVIVELHSYQVPEIIALPIEQGLTTYLKWIEETAKS</sequence>
<dbReference type="AlphaFoldDB" id="Q12S66"/>
<dbReference type="InterPro" id="IPR015867">
    <property type="entry name" value="N-reg_PII/ATP_PRibTrfase_C"/>
</dbReference>
<dbReference type="GO" id="GO:0010038">
    <property type="term" value="P:response to metal ion"/>
    <property type="evidence" value="ECO:0007669"/>
    <property type="project" value="InterPro"/>
</dbReference>
<dbReference type="OrthoDB" id="37622at2"/>
<dbReference type="EMBL" id="CP000302">
    <property type="protein sequence ID" value="ABE53710.1"/>
    <property type="molecule type" value="Genomic_DNA"/>
</dbReference>
<dbReference type="Proteomes" id="UP000001982">
    <property type="component" value="Chromosome"/>
</dbReference>
<organism evidence="2 3">
    <name type="scientific">Shewanella denitrificans (strain OS217 / ATCC BAA-1090 / DSM 15013)</name>
    <dbReference type="NCBI Taxonomy" id="318161"/>
    <lineage>
        <taxon>Bacteria</taxon>
        <taxon>Pseudomonadati</taxon>
        <taxon>Pseudomonadota</taxon>
        <taxon>Gammaproteobacteria</taxon>
        <taxon>Alteromonadales</taxon>
        <taxon>Shewanellaceae</taxon>
        <taxon>Shewanella</taxon>
    </lineage>
</organism>
<dbReference type="HOGENOM" id="CLU_098807_3_1_6"/>
<dbReference type="STRING" id="318161.Sden_0417"/>
<gene>
    <name evidence="2" type="ordered locus">Sden_0417</name>
</gene>
<dbReference type="KEGG" id="sdn:Sden_0417"/>
<protein>
    <submittedName>
        <fullName evidence="2">CutA1 divalent ion tolerance protein</fullName>
    </submittedName>
</protein>
<dbReference type="InterPro" id="IPR004323">
    <property type="entry name" value="Ion_tolerance_CutA"/>
</dbReference>
<evidence type="ECO:0000313" key="2">
    <source>
        <dbReference type="EMBL" id="ABE53710.1"/>
    </source>
</evidence>
<dbReference type="SUPFAM" id="SSF54913">
    <property type="entry name" value="GlnB-like"/>
    <property type="match status" value="1"/>
</dbReference>
<dbReference type="InterPro" id="IPR011322">
    <property type="entry name" value="N-reg_PII-like_a/b"/>
</dbReference>
<accession>Q12S66</accession>
<dbReference type="eggNOG" id="COG1324">
    <property type="taxonomic scope" value="Bacteria"/>
</dbReference>
<dbReference type="Gene3D" id="3.30.70.120">
    <property type="match status" value="1"/>
</dbReference>
<name>Q12S66_SHEDO</name>
<dbReference type="PANTHER" id="PTHR23419">
    <property type="entry name" value="DIVALENT CATION TOLERANCE CUTA-RELATED"/>
    <property type="match status" value="1"/>
</dbReference>
<comment type="similarity">
    <text evidence="1">Belongs to the CutA family.</text>
</comment>
<proteinExistence type="inferred from homology"/>
<evidence type="ECO:0000256" key="1">
    <source>
        <dbReference type="ARBA" id="ARBA00010169"/>
    </source>
</evidence>
<dbReference type="GO" id="GO:0005507">
    <property type="term" value="F:copper ion binding"/>
    <property type="evidence" value="ECO:0007669"/>
    <property type="project" value="TreeGrafter"/>
</dbReference>
<keyword evidence="3" id="KW-1185">Reference proteome</keyword>
<evidence type="ECO:0000313" key="3">
    <source>
        <dbReference type="Proteomes" id="UP000001982"/>
    </source>
</evidence>
<reference evidence="2 3" key="1">
    <citation type="submission" date="2006-03" db="EMBL/GenBank/DDBJ databases">
        <title>Complete sequence of Shewanella denitrificans OS217.</title>
        <authorList>
            <consortium name="US DOE Joint Genome Institute"/>
            <person name="Copeland A."/>
            <person name="Lucas S."/>
            <person name="Lapidus A."/>
            <person name="Barry K."/>
            <person name="Detter J.C."/>
            <person name="Glavina del Rio T."/>
            <person name="Hammon N."/>
            <person name="Israni S."/>
            <person name="Dalin E."/>
            <person name="Tice H."/>
            <person name="Pitluck S."/>
            <person name="Brettin T."/>
            <person name="Bruce D."/>
            <person name="Han C."/>
            <person name="Tapia R."/>
            <person name="Gilna P."/>
            <person name="Kiss H."/>
            <person name="Schmutz J."/>
            <person name="Larimer F."/>
            <person name="Land M."/>
            <person name="Hauser L."/>
            <person name="Kyrpides N."/>
            <person name="Lykidis A."/>
            <person name="Richardson P."/>
        </authorList>
    </citation>
    <scope>NUCLEOTIDE SEQUENCE [LARGE SCALE GENOMIC DNA]</scope>
    <source>
        <strain evidence="3">OS217 / ATCC BAA-1090 / DSM 15013</strain>
    </source>
</reference>
<dbReference type="Pfam" id="PF03091">
    <property type="entry name" value="CutA1"/>
    <property type="match status" value="1"/>
</dbReference>
<dbReference type="RefSeq" id="WP_011494876.1">
    <property type="nucleotide sequence ID" value="NC_007954.1"/>
</dbReference>
<dbReference type="PANTHER" id="PTHR23419:SF8">
    <property type="entry name" value="FI09726P"/>
    <property type="match status" value="1"/>
</dbReference>